<evidence type="ECO:0000313" key="1">
    <source>
        <dbReference type="EMBL" id="KAE9524858.1"/>
    </source>
</evidence>
<dbReference type="EMBL" id="VYZN01000065">
    <property type="protein sequence ID" value="KAE9524858.1"/>
    <property type="molecule type" value="Genomic_DNA"/>
</dbReference>
<organism evidence="1 2">
    <name type="scientific">Aphis glycines</name>
    <name type="common">Soybean aphid</name>
    <dbReference type="NCBI Taxonomy" id="307491"/>
    <lineage>
        <taxon>Eukaryota</taxon>
        <taxon>Metazoa</taxon>
        <taxon>Ecdysozoa</taxon>
        <taxon>Arthropoda</taxon>
        <taxon>Hexapoda</taxon>
        <taxon>Insecta</taxon>
        <taxon>Pterygota</taxon>
        <taxon>Neoptera</taxon>
        <taxon>Paraneoptera</taxon>
        <taxon>Hemiptera</taxon>
        <taxon>Sternorrhyncha</taxon>
        <taxon>Aphidomorpha</taxon>
        <taxon>Aphidoidea</taxon>
        <taxon>Aphididae</taxon>
        <taxon>Aphidini</taxon>
        <taxon>Aphis</taxon>
        <taxon>Aphis</taxon>
    </lineage>
</organism>
<reference evidence="1 2" key="1">
    <citation type="submission" date="2019-08" db="EMBL/GenBank/DDBJ databases">
        <title>The genome of the soybean aphid Biotype 1, its phylome, world population structure and adaptation to the North American continent.</title>
        <authorList>
            <person name="Giordano R."/>
            <person name="Donthu R.K."/>
            <person name="Hernandez A.G."/>
            <person name="Wright C.L."/>
            <person name="Zimin A.V."/>
        </authorList>
    </citation>
    <scope>NUCLEOTIDE SEQUENCE [LARGE SCALE GENOMIC DNA]</scope>
    <source>
        <tissue evidence="1">Whole aphids</tissue>
    </source>
</reference>
<accession>A0A6G0T371</accession>
<gene>
    <name evidence="1" type="ORF">AGLY_014908</name>
</gene>
<protein>
    <submittedName>
        <fullName evidence="1">Uncharacterized protein</fullName>
    </submittedName>
</protein>
<keyword evidence="2" id="KW-1185">Reference proteome</keyword>
<sequence length="184" mass="21301">MSEINKNKEDISSSNIINENSQSQINTTVLLFQILVEERKMLFHQLILLVPLPLKLPSHQMVDYLEYNIINLSFTLKLILLNTLFKYSCSSTKISFPNIKHIEVFTNSKDETDVQKITIKVVTSILEIPMFTINSTTTSDVAQFSQKIEHPCLNKQKLPNYTNKMINFFAYKIIIALVRKILYV</sequence>
<dbReference type="Proteomes" id="UP000475862">
    <property type="component" value="Unassembled WGS sequence"/>
</dbReference>
<comment type="caution">
    <text evidence="1">The sequence shown here is derived from an EMBL/GenBank/DDBJ whole genome shotgun (WGS) entry which is preliminary data.</text>
</comment>
<name>A0A6G0T371_APHGL</name>
<proteinExistence type="predicted"/>
<dbReference type="AlphaFoldDB" id="A0A6G0T371"/>
<evidence type="ECO:0000313" key="2">
    <source>
        <dbReference type="Proteomes" id="UP000475862"/>
    </source>
</evidence>